<accession>A0ABW4N907</accession>
<evidence type="ECO:0000313" key="2">
    <source>
        <dbReference type="EMBL" id="MFD1785800.1"/>
    </source>
</evidence>
<name>A0ABW4N907_9CAUL</name>
<evidence type="ECO:0008006" key="4">
    <source>
        <dbReference type="Google" id="ProtNLM"/>
    </source>
</evidence>
<gene>
    <name evidence="2" type="ORF">ACFSC0_20575</name>
</gene>
<evidence type="ECO:0000256" key="1">
    <source>
        <dbReference type="SAM" id="MobiDB-lite"/>
    </source>
</evidence>
<reference evidence="3" key="1">
    <citation type="journal article" date="2019" name="Int. J. Syst. Evol. Microbiol.">
        <title>The Global Catalogue of Microorganisms (GCM) 10K type strain sequencing project: providing services to taxonomists for standard genome sequencing and annotation.</title>
        <authorList>
            <consortium name="The Broad Institute Genomics Platform"/>
            <consortium name="The Broad Institute Genome Sequencing Center for Infectious Disease"/>
            <person name="Wu L."/>
            <person name="Ma J."/>
        </authorList>
    </citation>
    <scope>NUCLEOTIDE SEQUENCE [LARGE SCALE GENOMIC DNA]</scope>
    <source>
        <strain evidence="3">DFY28</strain>
    </source>
</reference>
<comment type="caution">
    <text evidence="2">The sequence shown here is derived from an EMBL/GenBank/DDBJ whole genome shotgun (WGS) entry which is preliminary data.</text>
</comment>
<protein>
    <recommendedName>
        <fullName evidence="4">DUF2163 domain-containing protein</fullName>
    </recommendedName>
</protein>
<keyword evidence="3" id="KW-1185">Reference proteome</keyword>
<feature type="region of interest" description="Disordered" evidence="1">
    <location>
        <begin position="191"/>
        <end position="221"/>
    </location>
</feature>
<dbReference type="EMBL" id="JBHUEY010000012">
    <property type="protein sequence ID" value="MFD1785800.1"/>
    <property type="molecule type" value="Genomic_DNA"/>
</dbReference>
<dbReference type="Proteomes" id="UP001597237">
    <property type="component" value="Unassembled WGS sequence"/>
</dbReference>
<proteinExistence type="predicted"/>
<evidence type="ECO:0000313" key="3">
    <source>
        <dbReference type="Proteomes" id="UP001597237"/>
    </source>
</evidence>
<dbReference type="RefSeq" id="WP_377283379.1">
    <property type="nucleotide sequence ID" value="NZ_JBHRSI010000009.1"/>
</dbReference>
<sequence length="221" mass="23706">MALDPTLLTAVQQQTVRGFVALRIELPAIPDAPAHTIRLIDGSGVVTFNAETFTGEDPVFGTWQTVSSITEEVSQSAPALTVTLLPSQDGSTGLIMSPLYQGAPVRMWVGAINEIDGSVIGAPELLWAGVLDVGVINTDHGVRTVELQMSSVFERMMQGREGIRLSDAWHQSIWPNERGLALMTSSTDRPVWGKDAPARNTTGVSGGGATWSGNPWDLVRR</sequence>
<organism evidence="2 3">
    <name type="scientific">Phenylobacterium terrae</name>
    <dbReference type="NCBI Taxonomy" id="2665495"/>
    <lineage>
        <taxon>Bacteria</taxon>
        <taxon>Pseudomonadati</taxon>
        <taxon>Pseudomonadota</taxon>
        <taxon>Alphaproteobacteria</taxon>
        <taxon>Caulobacterales</taxon>
        <taxon>Caulobacteraceae</taxon>
        <taxon>Phenylobacterium</taxon>
    </lineage>
</organism>